<evidence type="ECO:0000256" key="1">
    <source>
        <dbReference type="SAM" id="Coils"/>
    </source>
</evidence>
<dbReference type="EMBL" id="KZ996139">
    <property type="protein sequence ID" value="RKO89358.1"/>
    <property type="molecule type" value="Genomic_DNA"/>
</dbReference>
<feature type="region of interest" description="Disordered" evidence="2">
    <location>
        <begin position="326"/>
        <end position="469"/>
    </location>
</feature>
<keyword evidence="4" id="KW-1185">Reference proteome</keyword>
<feature type="coiled-coil region" evidence="1">
    <location>
        <begin position="250"/>
        <end position="288"/>
    </location>
</feature>
<proteinExistence type="predicted"/>
<reference evidence="4" key="1">
    <citation type="journal article" date="2018" name="Nat. Microbiol.">
        <title>Leveraging single-cell genomics to expand the fungal tree of life.</title>
        <authorList>
            <person name="Ahrendt S.R."/>
            <person name="Quandt C.A."/>
            <person name="Ciobanu D."/>
            <person name="Clum A."/>
            <person name="Salamov A."/>
            <person name="Andreopoulos B."/>
            <person name="Cheng J.F."/>
            <person name="Woyke T."/>
            <person name="Pelin A."/>
            <person name="Henrissat B."/>
            <person name="Reynolds N.K."/>
            <person name="Benny G.L."/>
            <person name="Smith M.E."/>
            <person name="James T.Y."/>
            <person name="Grigoriev I.V."/>
        </authorList>
    </citation>
    <scope>NUCLEOTIDE SEQUENCE [LARGE SCALE GENOMIC DNA]</scope>
</reference>
<protein>
    <submittedName>
        <fullName evidence="3">Uncharacterized protein</fullName>
    </submittedName>
</protein>
<dbReference type="Proteomes" id="UP000269721">
    <property type="component" value="Unassembled WGS sequence"/>
</dbReference>
<sequence length="683" mass="74563">MPLPAAFLAAQHPTADLKTTTRHLSPVISSLKTVPHNTVCAPLCLTDERSACELSGAPGNTPQTMPVETVAVRVKGSQCRLSVNVQPAALQEHEHSNALTLSLVDLSTGAHWHSAFSPHYIEEITKKTGNFKRFSVFAEMLLTSLQKARVVEGGRRGRRGMARKAGRTNKTVMFDILTSDDLLSLKSPQNTSRSKDDPARGVLKQNEKVYLILTYAVAFDRVHYPLPLACSTEESPAALNEMICAMRQQIADLSEERLSHVDEISKLESEANREIRRMYKEIESLKSLHPGKIFAEADHVDAQLLRIQDLIARLLDQLSRKPVFRRIPARGSENSSTRDNPKRDVRARPASKETGRKESAKRTSSGYNIIKSRPLRAPLHSPVKPTPTSRPRSSSSFRSSGSAGRLRSPQPPAHSPPSHNRLRETSAPRLRPREPAAPLRRESVDRVKRKGPAPPRNPSARRPPRSPEVFAPIDVGSDLAPMILKTYASQSLLYISRPASRSKPYQQTPNYTAQSNVVNLITNGGAEQMSSAEPGTAAGWTIIYNMPMSTAYLSGTGNSTTMGLKNSVGPNPGLRYFSYQDIHLNSTACGQAYVLSGWFGGLAADDDSCTLSIWFYDTLGVVIASEVTVGGVAAADRGYATGMVPRASIGTVPESTAKLTVFLKLDSSSGRVTVSKSHPSRLR</sequence>
<dbReference type="CDD" id="cd22284">
    <property type="entry name" value="HD_CCDC61_N"/>
    <property type="match status" value="1"/>
</dbReference>
<evidence type="ECO:0000313" key="3">
    <source>
        <dbReference type="EMBL" id="RKO89358.1"/>
    </source>
</evidence>
<gene>
    <name evidence="3" type="ORF">BDK51DRAFT_53043</name>
</gene>
<feature type="compositionally biased region" description="Basic and acidic residues" evidence="2">
    <location>
        <begin position="339"/>
        <end position="361"/>
    </location>
</feature>
<name>A0A4P9WDP8_9FUNG</name>
<accession>A0A4P9WDP8</accession>
<dbReference type="InterPro" id="IPR049733">
    <property type="entry name" value="CCDC61_N"/>
</dbReference>
<feature type="compositionally biased region" description="Basic and acidic residues" evidence="2">
    <location>
        <begin position="421"/>
        <end position="446"/>
    </location>
</feature>
<dbReference type="Gene3D" id="2.60.120.260">
    <property type="entry name" value="Galactose-binding domain-like"/>
    <property type="match status" value="1"/>
</dbReference>
<dbReference type="AlphaFoldDB" id="A0A4P9WDP8"/>
<keyword evidence="1" id="KW-0175">Coiled coil</keyword>
<feature type="compositionally biased region" description="Low complexity" evidence="2">
    <location>
        <begin position="381"/>
        <end position="408"/>
    </location>
</feature>
<dbReference type="OrthoDB" id="568137at2759"/>
<evidence type="ECO:0000256" key="2">
    <source>
        <dbReference type="SAM" id="MobiDB-lite"/>
    </source>
</evidence>
<evidence type="ECO:0000313" key="4">
    <source>
        <dbReference type="Proteomes" id="UP000269721"/>
    </source>
</evidence>
<organism evidence="3 4">
    <name type="scientific">Blyttiomyces helicus</name>
    <dbReference type="NCBI Taxonomy" id="388810"/>
    <lineage>
        <taxon>Eukaryota</taxon>
        <taxon>Fungi</taxon>
        <taxon>Fungi incertae sedis</taxon>
        <taxon>Chytridiomycota</taxon>
        <taxon>Chytridiomycota incertae sedis</taxon>
        <taxon>Chytridiomycetes</taxon>
        <taxon>Chytridiomycetes incertae sedis</taxon>
        <taxon>Blyttiomyces</taxon>
    </lineage>
</organism>